<organism evidence="3 4">
    <name type="scientific">Methanohalarchaeum thermophilum</name>
    <dbReference type="NCBI Taxonomy" id="1903181"/>
    <lineage>
        <taxon>Archaea</taxon>
        <taxon>Methanobacteriati</taxon>
        <taxon>Methanobacteriota</taxon>
        <taxon>Methanonatronarchaeia</taxon>
        <taxon>Methanonatronarchaeales</taxon>
        <taxon>Methanonatronarchaeaceae</taxon>
        <taxon>Candidatus Methanohalarchaeum</taxon>
    </lineage>
</organism>
<evidence type="ECO:0000256" key="1">
    <source>
        <dbReference type="ARBA" id="ARBA00022596"/>
    </source>
</evidence>
<keyword evidence="4" id="KW-1185">Reference proteome</keyword>
<evidence type="ECO:0000313" key="3">
    <source>
        <dbReference type="EMBL" id="OKY77570.1"/>
    </source>
</evidence>
<keyword evidence="1 2" id="KW-0533">Nickel</keyword>
<dbReference type="Gene3D" id="3.30.70.1380">
    <property type="entry name" value="Transcriptional regulatory protein pf0864 domain like"/>
    <property type="match status" value="1"/>
</dbReference>
<reference evidence="3" key="1">
    <citation type="submission" date="2016-12" db="EMBL/GenBank/DDBJ databases">
        <title>Discovery of methanogenic haloarchaea.</title>
        <authorList>
            <person name="Sorokin D.Y."/>
            <person name="Makarova K.S."/>
            <person name="Abbas B."/>
            <person name="Ferrer M."/>
            <person name="Golyshin P.N."/>
        </authorList>
    </citation>
    <scope>NUCLEOTIDE SEQUENCE [LARGE SCALE GENOMIC DNA]</scope>
    <source>
        <strain evidence="3">HMET1</strain>
    </source>
</reference>
<dbReference type="NCBIfam" id="TIGR00299">
    <property type="entry name" value="nickel pincer cofactor biosynthesis protein LarC"/>
    <property type="match status" value="1"/>
</dbReference>
<dbReference type="STRING" id="1903181.BTN85_0038"/>
<dbReference type="AlphaFoldDB" id="A0A1Q6DT67"/>
<dbReference type="InParanoid" id="A0A1Q6DT67"/>
<dbReference type="PANTHER" id="PTHR36566">
    <property type="entry name" value="NICKEL INSERTION PROTEIN-RELATED"/>
    <property type="match status" value="1"/>
</dbReference>
<gene>
    <name evidence="3" type="ORF">BTN85_0038</name>
</gene>
<sequence>MDVAVFDPKTGAAGDMIISALIDAGASEEKVLESMNKATEKFGEVEIKSGKVSENSINVHSIDVISREEKHMSHKEIIDILDNSNLSKEIISLSKEVFSSINRAEENVHGETHGFHEVGQLDAIADVVGACKAYYNLDLDKKKVYCTPIDVGKGLIKISHGSFNVPAPAVQEILNSSKLQWFQNKIEGELLTPTGAAILSNFVDKSVSEIPLFISDRVGRGKGDRDLGDISNTLTVYLGEAELDLIEERVGLIEVVVDDVDGEVIGYSIDKLMEEGAHDVSVVPTTMKKGRTGNLIRVICGRDKIHSISKTLCNELGTLGVMISSVRHRLIAKREIKEIEIFNSEVKVKLGYFKDGELFDISAEYDDCKKIAQDSDVSLRKVKKLVEEKAREEFS</sequence>
<dbReference type="Gene3D" id="3.10.20.300">
    <property type="entry name" value="mk0293 like domain"/>
    <property type="match status" value="1"/>
</dbReference>
<dbReference type="Pfam" id="PF01969">
    <property type="entry name" value="Ni_insertion"/>
    <property type="match status" value="1"/>
</dbReference>
<keyword evidence="2" id="KW-0456">Lyase</keyword>
<accession>A0A1Q6DT67</accession>
<dbReference type="Proteomes" id="UP000185744">
    <property type="component" value="Unassembled WGS sequence"/>
</dbReference>
<dbReference type="EMBL" id="MSDW01000001">
    <property type="protein sequence ID" value="OKY77570.1"/>
    <property type="molecule type" value="Genomic_DNA"/>
</dbReference>
<comment type="similarity">
    <text evidence="2">Belongs to the LarC family.</text>
</comment>
<dbReference type="GO" id="GO:0016151">
    <property type="term" value="F:nickel cation binding"/>
    <property type="evidence" value="ECO:0007669"/>
    <property type="project" value="UniProtKB-UniRule"/>
</dbReference>
<dbReference type="GO" id="GO:0016829">
    <property type="term" value="F:lyase activity"/>
    <property type="evidence" value="ECO:0007669"/>
    <property type="project" value="UniProtKB-UniRule"/>
</dbReference>
<protein>
    <recommendedName>
        <fullName evidence="2">Putative nickel insertion protein</fullName>
    </recommendedName>
</protein>
<proteinExistence type="inferred from homology"/>
<evidence type="ECO:0000313" key="4">
    <source>
        <dbReference type="Proteomes" id="UP000185744"/>
    </source>
</evidence>
<dbReference type="HAMAP" id="MF_01074">
    <property type="entry name" value="LarC"/>
    <property type="match status" value="1"/>
</dbReference>
<dbReference type="InterPro" id="IPR002822">
    <property type="entry name" value="Ni_insertion"/>
</dbReference>
<evidence type="ECO:0000256" key="2">
    <source>
        <dbReference type="HAMAP-Rule" id="MF_01074"/>
    </source>
</evidence>
<comment type="caution">
    <text evidence="3">The sequence shown here is derived from an EMBL/GenBank/DDBJ whole genome shotgun (WGS) entry which is preliminary data.</text>
</comment>
<dbReference type="PANTHER" id="PTHR36566:SF1">
    <property type="entry name" value="PYRIDINIUM-3,5-BISTHIOCARBOXYLIC ACID MONONUCLEOTIDE NICKEL INSERTION PROTEIN"/>
    <property type="match status" value="1"/>
</dbReference>
<name>A0A1Q6DT67_METT1</name>